<gene>
    <name evidence="1" type="ORF">HPB52_014436</name>
</gene>
<accession>A0A9D4SNH4</accession>
<name>A0A9D4SNH4_RHISA</name>
<reference evidence="1" key="1">
    <citation type="journal article" date="2020" name="Cell">
        <title>Large-Scale Comparative Analyses of Tick Genomes Elucidate Their Genetic Diversity and Vector Capacities.</title>
        <authorList>
            <consortium name="Tick Genome and Microbiome Consortium (TIGMIC)"/>
            <person name="Jia N."/>
            <person name="Wang J."/>
            <person name="Shi W."/>
            <person name="Du L."/>
            <person name="Sun Y."/>
            <person name="Zhan W."/>
            <person name="Jiang J.F."/>
            <person name="Wang Q."/>
            <person name="Zhang B."/>
            <person name="Ji P."/>
            <person name="Bell-Sakyi L."/>
            <person name="Cui X.M."/>
            <person name="Yuan T.T."/>
            <person name="Jiang B.G."/>
            <person name="Yang W.F."/>
            <person name="Lam T.T."/>
            <person name="Chang Q.C."/>
            <person name="Ding S.J."/>
            <person name="Wang X.J."/>
            <person name="Zhu J.G."/>
            <person name="Ruan X.D."/>
            <person name="Zhao L."/>
            <person name="Wei J.T."/>
            <person name="Ye R.Z."/>
            <person name="Que T.C."/>
            <person name="Du C.H."/>
            <person name="Zhou Y.H."/>
            <person name="Cheng J.X."/>
            <person name="Dai P.F."/>
            <person name="Guo W.B."/>
            <person name="Han X.H."/>
            <person name="Huang E.J."/>
            <person name="Li L.F."/>
            <person name="Wei W."/>
            <person name="Gao Y.C."/>
            <person name="Liu J.Z."/>
            <person name="Shao H.Z."/>
            <person name="Wang X."/>
            <person name="Wang C.C."/>
            <person name="Yang T.C."/>
            <person name="Huo Q.B."/>
            <person name="Li W."/>
            <person name="Chen H.Y."/>
            <person name="Chen S.E."/>
            <person name="Zhou L.G."/>
            <person name="Ni X.B."/>
            <person name="Tian J.H."/>
            <person name="Sheng Y."/>
            <person name="Liu T."/>
            <person name="Pan Y.S."/>
            <person name="Xia L.Y."/>
            <person name="Li J."/>
            <person name="Zhao F."/>
            <person name="Cao W.C."/>
        </authorList>
    </citation>
    <scope>NUCLEOTIDE SEQUENCE</scope>
    <source>
        <strain evidence="1">Rsan-2018</strain>
    </source>
</reference>
<evidence type="ECO:0000313" key="1">
    <source>
        <dbReference type="EMBL" id="KAH7935867.1"/>
    </source>
</evidence>
<dbReference type="AlphaFoldDB" id="A0A9D4SNH4"/>
<protein>
    <submittedName>
        <fullName evidence="1">Uncharacterized protein</fullName>
    </submittedName>
</protein>
<comment type="caution">
    <text evidence="1">The sequence shown here is derived from an EMBL/GenBank/DDBJ whole genome shotgun (WGS) entry which is preliminary data.</text>
</comment>
<proteinExistence type="predicted"/>
<dbReference type="SUPFAM" id="SSF52047">
    <property type="entry name" value="RNI-like"/>
    <property type="match status" value="2"/>
</dbReference>
<dbReference type="InterPro" id="IPR032675">
    <property type="entry name" value="LRR_dom_sf"/>
</dbReference>
<dbReference type="VEuPathDB" id="VectorBase:RSAN_029230"/>
<evidence type="ECO:0000313" key="2">
    <source>
        <dbReference type="Proteomes" id="UP000821837"/>
    </source>
</evidence>
<keyword evidence="2" id="KW-1185">Reference proteome</keyword>
<reference evidence="1" key="2">
    <citation type="submission" date="2021-09" db="EMBL/GenBank/DDBJ databases">
        <authorList>
            <person name="Jia N."/>
            <person name="Wang J."/>
            <person name="Shi W."/>
            <person name="Du L."/>
            <person name="Sun Y."/>
            <person name="Zhan W."/>
            <person name="Jiang J."/>
            <person name="Wang Q."/>
            <person name="Zhang B."/>
            <person name="Ji P."/>
            <person name="Sakyi L.B."/>
            <person name="Cui X."/>
            <person name="Yuan T."/>
            <person name="Jiang B."/>
            <person name="Yang W."/>
            <person name="Lam T.T.-Y."/>
            <person name="Chang Q."/>
            <person name="Ding S."/>
            <person name="Wang X."/>
            <person name="Zhu J."/>
            <person name="Ruan X."/>
            <person name="Zhao L."/>
            <person name="Wei J."/>
            <person name="Que T."/>
            <person name="Du C."/>
            <person name="Cheng J."/>
            <person name="Dai P."/>
            <person name="Han X."/>
            <person name="Huang E."/>
            <person name="Gao Y."/>
            <person name="Liu J."/>
            <person name="Shao H."/>
            <person name="Ye R."/>
            <person name="Li L."/>
            <person name="Wei W."/>
            <person name="Wang X."/>
            <person name="Wang C."/>
            <person name="Huo Q."/>
            <person name="Li W."/>
            <person name="Guo W."/>
            <person name="Chen H."/>
            <person name="Chen S."/>
            <person name="Zhou L."/>
            <person name="Zhou L."/>
            <person name="Ni X."/>
            <person name="Tian J."/>
            <person name="Zhou Y."/>
            <person name="Sheng Y."/>
            <person name="Liu T."/>
            <person name="Pan Y."/>
            <person name="Xia L."/>
            <person name="Li J."/>
            <person name="Zhao F."/>
            <person name="Cao W."/>
        </authorList>
    </citation>
    <scope>NUCLEOTIDE SEQUENCE</scope>
    <source>
        <strain evidence="1">Rsan-2018</strain>
        <tissue evidence="1">Larvae</tissue>
    </source>
</reference>
<dbReference type="Gene3D" id="3.80.10.10">
    <property type="entry name" value="Ribonuclease Inhibitor"/>
    <property type="match status" value="1"/>
</dbReference>
<sequence length="530" mass="59491">MSSLYAMPSNANEDALMNKLDEVGNNLTSLDISNCIVARPRYLLMLLSRLQTLRTLSCPLDPSLLLGRLLKTLHNVTSLEFSIAVAKDDVTTEVEKIQNLRIEYKNMKTQIRRMYVEVADSDNIEVLYAFVEYCPFVTNFHVHFGKYARFEAAKTTMERVSKHLHDIQEFKATCEAQSTKQPEPVPLQLPSRSNMAANVVTRKSPKRDNYARPCQLALSPKPVLPEEPVVLATRASGATCRSLCVLHVSATRNETMYPTMRATHNDALCEFFGRLSNVVELNVNSVHFDDSIDFTELLSPTALLNLRALSLSPCGLQKSGVMRRLALGLTNIEDLDIRLNMDGIHNTCSYCDRVLLLEPQDVSMLGNRPHRLTLSNVPHLASLTFLKSCSASHLRFVDVSERPRFDFNAFACSLPHGMTLVSLVVRLADIDFYNEALKSSLCHAEALERLCLLSKTKLPTSTAEELVMAMARQLPSLCYLHIHYVDEGGAESSVTWMRLAEAYPYDTTPRTRLLPGRPASCAQPRRSSHW</sequence>
<organism evidence="1 2">
    <name type="scientific">Rhipicephalus sanguineus</name>
    <name type="common">Brown dog tick</name>
    <name type="synonym">Ixodes sanguineus</name>
    <dbReference type="NCBI Taxonomy" id="34632"/>
    <lineage>
        <taxon>Eukaryota</taxon>
        <taxon>Metazoa</taxon>
        <taxon>Ecdysozoa</taxon>
        <taxon>Arthropoda</taxon>
        <taxon>Chelicerata</taxon>
        <taxon>Arachnida</taxon>
        <taxon>Acari</taxon>
        <taxon>Parasitiformes</taxon>
        <taxon>Ixodida</taxon>
        <taxon>Ixodoidea</taxon>
        <taxon>Ixodidae</taxon>
        <taxon>Rhipicephalinae</taxon>
        <taxon>Rhipicephalus</taxon>
        <taxon>Rhipicephalus</taxon>
    </lineage>
</organism>
<dbReference type="EMBL" id="JABSTV010001255">
    <property type="protein sequence ID" value="KAH7935867.1"/>
    <property type="molecule type" value="Genomic_DNA"/>
</dbReference>
<dbReference type="Proteomes" id="UP000821837">
    <property type="component" value="Unassembled WGS sequence"/>
</dbReference>